<dbReference type="InterPro" id="IPR009057">
    <property type="entry name" value="Homeodomain-like_sf"/>
</dbReference>
<dbReference type="InterPro" id="IPR001647">
    <property type="entry name" value="HTH_TetR"/>
</dbReference>
<dbReference type="InterPro" id="IPR036271">
    <property type="entry name" value="Tet_transcr_reg_TetR-rel_C_sf"/>
</dbReference>
<dbReference type="KEGG" id="cwo:Cwoe_3992"/>
<dbReference type="RefSeq" id="WP_012935460.1">
    <property type="nucleotide sequence ID" value="NC_013739.1"/>
</dbReference>
<dbReference type="STRING" id="469383.Cwoe_3992"/>
<evidence type="ECO:0000256" key="4">
    <source>
        <dbReference type="PROSITE-ProRule" id="PRU00335"/>
    </source>
</evidence>
<evidence type="ECO:0000313" key="7">
    <source>
        <dbReference type="Proteomes" id="UP000008229"/>
    </source>
</evidence>
<dbReference type="AlphaFoldDB" id="D3F3P4"/>
<evidence type="ECO:0000256" key="1">
    <source>
        <dbReference type="ARBA" id="ARBA00023015"/>
    </source>
</evidence>
<name>D3F3P4_CONWI</name>
<keyword evidence="3" id="KW-0804">Transcription</keyword>
<sequence length="194" mass="20808">MARPRTFDRDSVLAAAMHAFRRNGFTRTHVAHLEEATGLTVGSLYNAFGDKAGLFGAAFEHYVETFARGRMDDALGPASTLEDLEEYLLALLAPPLDDGYGCLITNTAIELGEDEAFATSAVRPALTERASRISDVLVREVGPAHAAAAGPGLALICEGMLVLARARLLTPDHGDAVRAEFRRLRALRDQAATT</sequence>
<dbReference type="OrthoDB" id="9805134at2"/>
<protein>
    <submittedName>
        <fullName evidence="6">Transcriptional regulator, TetR family</fullName>
    </submittedName>
</protein>
<feature type="domain" description="HTH tetR-type" evidence="5">
    <location>
        <begin position="6"/>
        <end position="66"/>
    </location>
</feature>
<proteinExistence type="predicted"/>
<dbReference type="SUPFAM" id="SSF46689">
    <property type="entry name" value="Homeodomain-like"/>
    <property type="match status" value="1"/>
</dbReference>
<keyword evidence="2 4" id="KW-0238">DNA-binding</keyword>
<evidence type="ECO:0000256" key="2">
    <source>
        <dbReference type="ARBA" id="ARBA00023125"/>
    </source>
</evidence>
<dbReference type="PANTHER" id="PTHR47506:SF1">
    <property type="entry name" value="HTH-TYPE TRANSCRIPTIONAL REGULATOR YJDC"/>
    <property type="match status" value="1"/>
</dbReference>
<dbReference type="Pfam" id="PF00440">
    <property type="entry name" value="TetR_N"/>
    <property type="match status" value="1"/>
</dbReference>
<feature type="DNA-binding region" description="H-T-H motif" evidence="4">
    <location>
        <begin position="29"/>
        <end position="48"/>
    </location>
</feature>
<dbReference type="PANTHER" id="PTHR47506">
    <property type="entry name" value="TRANSCRIPTIONAL REGULATORY PROTEIN"/>
    <property type="match status" value="1"/>
</dbReference>
<organism evidence="6 7">
    <name type="scientific">Conexibacter woesei (strain DSM 14684 / CCUG 47730 / CIP 108061 / JCM 11494 / NBRC 100937 / ID131577)</name>
    <dbReference type="NCBI Taxonomy" id="469383"/>
    <lineage>
        <taxon>Bacteria</taxon>
        <taxon>Bacillati</taxon>
        <taxon>Actinomycetota</taxon>
        <taxon>Thermoleophilia</taxon>
        <taxon>Solirubrobacterales</taxon>
        <taxon>Conexibacteraceae</taxon>
        <taxon>Conexibacter</taxon>
    </lineage>
</organism>
<accession>D3F3P4</accession>
<reference evidence="7" key="2">
    <citation type="submission" date="2010-01" db="EMBL/GenBank/DDBJ databases">
        <title>The complete genome of Conexibacter woesei DSM 14684.</title>
        <authorList>
            <consortium name="US DOE Joint Genome Institute (JGI-PGF)"/>
            <person name="Lucas S."/>
            <person name="Copeland A."/>
            <person name="Lapidus A."/>
            <person name="Glavina del Rio T."/>
            <person name="Dalin E."/>
            <person name="Tice H."/>
            <person name="Bruce D."/>
            <person name="Goodwin L."/>
            <person name="Pitluck S."/>
            <person name="Kyrpides N."/>
            <person name="Mavromatis K."/>
            <person name="Ivanova N."/>
            <person name="Mikhailova N."/>
            <person name="Chertkov O."/>
            <person name="Brettin T."/>
            <person name="Detter J.C."/>
            <person name="Han C."/>
            <person name="Larimer F."/>
            <person name="Land M."/>
            <person name="Hauser L."/>
            <person name="Markowitz V."/>
            <person name="Cheng J.-F."/>
            <person name="Hugenholtz P."/>
            <person name="Woyke T."/>
            <person name="Wu D."/>
            <person name="Pukall R."/>
            <person name="Steenblock K."/>
            <person name="Schneider S."/>
            <person name="Klenk H.-P."/>
            <person name="Eisen J.A."/>
        </authorList>
    </citation>
    <scope>NUCLEOTIDE SEQUENCE [LARGE SCALE GENOMIC DNA]</scope>
    <source>
        <strain evidence="7">DSM 14684 / CIP 108061 / JCM 11494 / NBRC 100937 / ID131577</strain>
    </source>
</reference>
<dbReference type="HOGENOM" id="CLU_069356_28_0_11"/>
<keyword evidence="7" id="KW-1185">Reference proteome</keyword>
<gene>
    <name evidence="6" type="ordered locus">Cwoe_3992</name>
</gene>
<keyword evidence="1" id="KW-0805">Transcription regulation</keyword>
<evidence type="ECO:0000256" key="3">
    <source>
        <dbReference type="ARBA" id="ARBA00023163"/>
    </source>
</evidence>
<dbReference type="SUPFAM" id="SSF48498">
    <property type="entry name" value="Tetracyclin repressor-like, C-terminal domain"/>
    <property type="match status" value="1"/>
</dbReference>
<dbReference type="Gene3D" id="1.10.357.10">
    <property type="entry name" value="Tetracycline Repressor, domain 2"/>
    <property type="match status" value="1"/>
</dbReference>
<dbReference type="GO" id="GO:0003677">
    <property type="term" value="F:DNA binding"/>
    <property type="evidence" value="ECO:0007669"/>
    <property type="project" value="UniProtKB-UniRule"/>
</dbReference>
<dbReference type="PROSITE" id="PS50977">
    <property type="entry name" value="HTH_TETR_2"/>
    <property type="match status" value="1"/>
</dbReference>
<dbReference type="Proteomes" id="UP000008229">
    <property type="component" value="Chromosome"/>
</dbReference>
<dbReference type="eggNOG" id="COG1309">
    <property type="taxonomic scope" value="Bacteria"/>
</dbReference>
<reference evidence="6 7" key="1">
    <citation type="journal article" date="2010" name="Stand. Genomic Sci.">
        <title>Complete genome sequence of Conexibacter woesei type strain (ID131577).</title>
        <authorList>
            <person name="Pukall R."/>
            <person name="Lapidus A."/>
            <person name="Glavina Del Rio T."/>
            <person name="Copeland A."/>
            <person name="Tice H."/>
            <person name="Cheng J.-F."/>
            <person name="Lucas S."/>
            <person name="Chen F."/>
            <person name="Nolan M."/>
            <person name="Bruce D."/>
            <person name="Goodwin L."/>
            <person name="Pitluck S."/>
            <person name="Mavromatis K."/>
            <person name="Ivanova N."/>
            <person name="Ovchinnikova G."/>
            <person name="Pati A."/>
            <person name="Chen A."/>
            <person name="Palaniappan K."/>
            <person name="Land M."/>
            <person name="Hauser L."/>
            <person name="Chang Y.-J."/>
            <person name="Jeffries C.D."/>
            <person name="Chain P."/>
            <person name="Meincke L."/>
            <person name="Sims D."/>
            <person name="Brettin T."/>
            <person name="Detter J.C."/>
            <person name="Rohde M."/>
            <person name="Goeker M."/>
            <person name="Bristow J."/>
            <person name="Eisen J.A."/>
            <person name="Markowitz V."/>
            <person name="Kyrpides N.C."/>
            <person name="Klenk H.-P."/>
            <person name="Hugenholtz P."/>
        </authorList>
    </citation>
    <scope>NUCLEOTIDE SEQUENCE [LARGE SCALE GENOMIC DNA]</scope>
    <source>
        <strain evidence="7">DSM 14684 / CIP 108061 / JCM 11494 / NBRC 100937 / ID131577</strain>
    </source>
</reference>
<evidence type="ECO:0000259" key="5">
    <source>
        <dbReference type="PROSITE" id="PS50977"/>
    </source>
</evidence>
<evidence type="ECO:0000313" key="6">
    <source>
        <dbReference type="EMBL" id="ADB52409.1"/>
    </source>
</evidence>
<dbReference type="EMBL" id="CP001854">
    <property type="protein sequence ID" value="ADB52409.1"/>
    <property type="molecule type" value="Genomic_DNA"/>
</dbReference>